<gene>
    <name evidence="7" type="primary">gmd</name>
    <name evidence="9" type="ORF">SAMN04490243_2084</name>
</gene>
<dbReference type="InterPro" id="IPR016040">
    <property type="entry name" value="NAD(P)-bd_dom"/>
</dbReference>
<sequence length="385" mass="44329">MSIINKEYLNPVLLMSKVALITGVTGQDGAYLSEFLLKKGYVVHGLKRRASLFNTDRIDHIYQDPHVEDRNFILHYGDMTDSTNLIRLIQEIQPDEIYNLAAMSHVKVSFEVPEYTANADGIGTLRILDAVRLLGLEKKTRIYQASTSELYGKVQEVPQSETTPFYPRSPYAVAKMYAYWITVNYREAYDMFACNGILFNHESPIRGETFVTRKITRATARIAMGLQEKFYLGNLDAQRDWGHAKDYVRMMWLILQADQPEDWVIATGKTTPVREFVRMSFDKVGIELEFKGEGVNETAVVKSCSNPKYQLPVGKEVLAVDPKYFRPTEVDLLIGDPTKAKEKLGWQIEYELEDLIEDMVESDLRLMEKEQYLKDGGYRIMNYFE</sequence>
<dbReference type="GO" id="GO:0070401">
    <property type="term" value="F:NADP+ binding"/>
    <property type="evidence" value="ECO:0007669"/>
    <property type="project" value="UniProtKB-UniRule"/>
</dbReference>
<comment type="similarity">
    <text evidence="3 7">Belongs to the NAD(P)-dependent epimerase/dehydratase family. GDP-mannose 4,6-dehydratase subfamily.</text>
</comment>
<evidence type="ECO:0000256" key="7">
    <source>
        <dbReference type="HAMAP-Rule" id="MF_00955"/>
    </source>
</evidence>
<comment type="catalytic activity">
    <reaction evidence="1 7">
        <text>GDP-alpha-D-mannose = GDP-4-dehydro-alpha-D-rhamnose + H2O</text>
        <dbReference type="Rhea" id="RHEA:23820"/>
        <dbReference type="ChEBI" id="CHEBI:15377"/>
        <dbReference type="ChEBI" id="CHEBI:57527"/>
        <dbReference type="ChEBI" id="CHEBI:57964"/>
        <dbReference type="EC" id="4.2.1.47"/>
    </reaction>
</comment>
<dbReference type="SUPFAM" id="SSF51735">
    <property type="entry name" value="NAD(P)-binding Rossmann-fold domains"/>
    <property type="match status" value="1"/>
</dbReference>
<evidence type="ECO:0000313" key="9">
    <source>
        <dbReference type="EMBL" id="SFR48383.1"/>
    </source>
</evidence>
<dbReference type="InterPro" id="IPR036291">
    <property type="entry name" value="NAD(P)-bd_dom_sf"/>
</dbReference>
<dbReference type="GO" id="GO:0008446">
    <property type="term" value="F:GDP-mannose 4,6-dehydratase activity"/>
    <property type="evidence" value="ECO:0007669"/>
    <property type="project" value="UniProtKB-UniRule"/>
</dbReference>
<keyword evidence="7" id="KW-0521">NADP</keyword>
<evidence type="ECO:0000256" key="4">
    <source>
        <dbReference type="ARBA" id="ARBA00011989"/>
    </source>
</evidence>
<reference evidence="9 10" key="1">
    <citation type="submission" date="2016-10" db="EMBL/GenBank/DDBJ databases">
        <authorList>
            <person name="de Groot N.N."/>
        </authorList>
    </citation>
    <scope>NUCLEOTIDE SEQUENCE [LARGE SCALE GENOMIC DNA]</scope>
    <source>
        <strain evidence="9 10">DSM 21019</strain>
    </source>
</reference>
<dbReference type="AlphaFoldDB" id="A0A1I6H1Q4"/>
<dbReference type="PANTHER" id="PTHR43715">
    <property type="entry name" value="GDP-MANNOSE 4,6-DEHYDRATASE"/>
    <property type="match status" value="1"/>
</dbReference>
<evidence type="ECO:0000256" key="2">
    <source>
        <dbReference type="ARBA" id="ARBA00001937"/>
    </source>
</evidence>
<dbReference type="Proteomes" id="UP000199534">
    <property type="component" value="Unassembled WGS sequence"/>
</dbReference>
<dbReference type="EMBL" id="FOYQ01000002">
    <property type="protein sequence ID" value="SFR48383.1"/>
    <property type="molecule type" value="Genomic_DNA"/>
</dbReference>
<dbReference type="Gene3D" id="3.40.50.720">
    <property type="entry name" value="NAD(P)-binding Rossmann-like Domain"/>
    <property type="match status" value="1"/>
</dbReference>
<dbReference type="EC" id="4.2.1.47" evidence="4 7"/>
<dbReference type="Pfam" id="PF16363">
    <property type="entry name" value="GDP_Man_Dehyd"/>
    <property type="match status" value="1"/>
</dbReference>
<dbReference type="STRING" id="400055.SAMN04490243_2084"/>
<comment type="cofactor">
    <cofactor evidence="2 7">
        <name>NADP(+)</name>
        <dbReference type="ChEBI" id="CHEBI:58349"/>
    </cofactor>
</comment>
<proteinExistence type="inferred from homology"/>
<comment type="caution">
    <text evidence="7">Lacks conserved residue(s) required for the propagation of feature annotation.</text>
</comment>
<evidence type="ECO:0000259" key="8">
    <source>
        <dbReference type="Pfam" id="PF16363"/>
    </source>
</evidence>
<dbReference type="PANTHER" id="PTHR43715:SF1">
    <property type="entry name" value="GDP-MANNOSE 4,6 DEHYDRATASE"/>
    <property type="match status" value="1"/>
</dbReference>
<keyword evidence="10" id="KW-1185">Reference proteome</keyword>
<protein>
    <recommendedName>
        <fullName evidence="4 7">GDP-mannose 4,6-dehydratase</fullName>
        <ecNumber evidence="4 7">4.2.1.47</ecNumber>
    </recommendedName>
    <alternativeName>
        <fullName evidence="7">GDP-D-mannose dehydratase</fullName>
    </alternativeName>
</protein>
<organism evidence="9 10">
    <name type="scientific">Robiginitalea myxolifaciens</name>
    <dbReference type="NCBI Taxonomy" id="400055"/>
    <lineage>
        <taxon>Bacteria</taxon>
        <taxon>Pseudomonadati</taxon>
        <taxon>Bacteroidota</taxon>
        <taxon>Flavobacteriia</taxon>
        <taxon>Flavobacteriales</taxon>
        <taxon>Flavobacteriaceae</taxon>
        <taxon>Robiginitalea</taxon>
    </lineage>
</organism>
<evidence type="ECO:0000256" key="6">
    <source>
        <dbReference type="ARBA" id="ARBA00059383"/>
    </source>
</evidence>
<dbReference type="GO" id="GO:0042351">
    <property type="term" value="P:'de novo' GDP-L-fucose biosynthetic process"/>
    <property type="evidence" value="ECO:0007669"/>
    <property type="project" value="TreeGrafter"/>
</dbReference>
<name>A0A1I6H1Q4_9FLAO</name>
<feature type="domain" description="NAD(P)-binding" evidence="8">
    <location>
        <begin position="20"/>
        <end position="359"/>
    </location>
</feature>
<evidence type="ECO:0000256" key="5">
    <source>
        <dbReference type="ARBA" id="ARBA00023239"/>
    </source>
</evidence>
<comment type="function">
    <text evidence="6 7">Catalyzes the conversion of GDP-D-mannose to GDP-4-dehydro-6-deoxy-D-mannose.</text>
</comment>
<dbReference type="InterPro" id="IPR006368">
    <property type="entry name" value="GDP_Man_deHydtase"/>
</dbReference>
<evidence type="ECO:0000256" key="1">
    <source>
        <dbReference type="ARBA" id="ARBA00000188"/>
    </source>
</evidence>
<dbReference type="Gene3D" id="3.90.25.10">
    <property type="entry name" value="UDP-galactose 4-epimerase, domain 1"/>
    <property type="match status" value="1"/>
</dbReference>
<dbReference type="FunFam" id="3.40.50.720:FF:000924">
    <property type="entry name" value="GDP-mannose 4,6 dehydratase"/>
    <property type="match status" value="1"/>
</dbReference>
<accession>A0A1I6H1Q4</accession>
<dbReference type="CDD" id="cd05260">
    <property type="entry name" value="GDP_MD_SDR_e"/>
    <property type="match status" value="1"/>
</dbReference>
<evidence type="ECO:0000256" key="3">
    <source>
        <dbReference type="ARBA" id="ARBA00009263"/>
    </source>
</evidence>
<dbReference type="NCBIfam" id="TIGR01472">
    <property type="entry name" value="gmd"/>
    <property type="match status" value="1"/>
</dbReference>
<evidence type="ECO:0000313" key="10">
    <source>
        <dbReference type="Proteomes" id="UP000199534"/>
    </source>
</evidence>
<dbReference type="HAMAP" id="MF_00955">
    <property type="entry name" value="GDP_Man_dehydratase"/>
    <property type="match status" value="1"/>
</dbReference>
<keyword evidence="5 7" id="KW-0456">Lyase</keyword>